<dbReference type="SMART" id="SM00267">
    <property type="entry name" value="GGDEF"/>
    <property type="match status" value="1"/>
</dbReference>
<dbReference type="Proteomes" id="UP000662770">
    <property type="component" value="Chromosome"/>
</dbReference>
<evidence type="ECO:0000256" key="3">
    <source>
        <dbReference type="SAM" id="Phobius"/>
    </source>
</evidence>
<dbReference type="Pfam" id="PF00990">
    <property type="entry name" value="GGDEF"/>
    <property type="match status" value="1"/>
</dbReference>
<dbReference type="InterPro" id="IPR029787">
    <property type="entry name" value="Nucleotide_cyclase"/>
</dbReference>
<accession>A0ABX7QTJ4</accession>
<dbReference type="SUPFAM" id="SSF55073">
    <property type="entry name" value="Nucleotide cyclase"/>
    <property type="match status" value="1"/>
</dbReference>
<dbReference type="CDD" id="cd01949">
    <property type="entry name" value="GGDEF"/>
    <property type="match status" value="1"/>
</dbReference>
<dbReference type="PANTHER" id="PTHR45138:SF9">
    <property type="entry name" value="DIGUANYLATE CYCLASE DGCM-RELATED"/>
    <property type="match status" value="1"/>
</dbReference>
<evidence type="ECO:0000313" key="5">
    <source>
        <dbReference type="EMBL" id="QSX34797.1"/>
    </source>
</evidence>
<protein>
    <recommendedName>
        <fullName evidence="1">diguanylate cyclase</fullName>
        <ecNumber evidence="1">2.7.7.65</ecNumber>
    </recommendedName>
</protein>
<dbReference type="InterPro" id="IPR050469">
    <property type="entry name" value="Diguanylate_Cyclase"/>
</dbReference>
<comment type="catalytic activity">
    <reaction evidence="2">
        <text>2 GTP = 3',3'-c-di-GMP + 2 diphosphate</text>
        <dbReference type="Rhea" id="RHEA:24898"/>
        <dbReference type="ChEBI" id="CHEBI:33019"/>
        <dbReference type="ChEBI" id="CHEBI:37565"/>
        <dbReference type="ChEBI" id="CHEBI:58805"/>
        <dbReference type="EC" id="2.7.7.65"/>
    </reaction>
</comment>
<keyword evidence="3" id="KW-0472">Membrane</keyword>
<dbReference type="InterPro" id="IPR043128">
    <property type="entry name" value="Rev_trsase/Diguanyl_cyclase"/>
</dbReference>
<dbReference type="Gene3D" id="3.30.70.270">
    <property type="match status" value="1"/>
</dbReference>
<dbReference type="EMBL" id="CP071503">
    <property type="protein sequence ID" value="QSX34797.1"/>
    <property type="molecule type" value="Genomic_DNA"/>
</dbReference>
<keyword evidence="3" id="KW-0812">Transmembrane</keyword>
<name>A0ABX7QTJ4_9GAMM</name>
<sequence>MSVKSKLRSRLLLAVAAAFVSILAAQTIIRFNWTLPQLDHLAHYNDQLDVKRVKNQISQQLNLNKNFTYDNGVWDENYSNAREKNIDWFQQNYFIKQTFAHQNLNGIYFYDAQGQLIVGMSANREFEFIVTPEFTDPAIYSPLLITTKEVQDNQQLPISKVQFIEVHGKAAVVTSQSIAPSNEHGPSAGTMLVWQFIDDKFVELLSPNGQQLVQQHQGADLDAIFPHLSSEWGSNDVDAQVYQGRLFIGVKDLQHKPLIAFSIPQSPRLYDRAIFDSSILAGLVMAIIVLGLFYFFIHKSMIQPVLKMLKTVSYVSLSSDYSQRTGLSGSSELHRLGELIDQLLCVVESNKQILQQQNEQLAALSNTDQLTSLANRRYLDQHLAVLSSHEANRQLPLSLLVIDIDFFKSFNDTFGHAEGDRILRQVAHALKQLTHGATDLVCRFGGEEFVVVLENTDKANAAHVADNLCRGIEQLKIAHGGKNASEFITISIGVATKPADHAIDSQQLFERADAALYRAKSLGRNRYVCADNA</sequence>
<evidence type="ECO:0000256" key="1">
    <source>
        <dbReference type="ARBA" id="ARBA00012528"/>
    </source>
</evidence>
<dbReference type="NCBIfam" id="TIGR00254">
    <property type="entry name" value="GGDEF"/>
    <property type="match status" value="1"/>
</dbReference>
<dbReference type="RefSeq" id="WP_207355995.1">
    <property type="nucleotide sequence ID" value="NZ_CP071503.1"/>
</dbReference>
<reference evidence="5 6" key="1">
    <citation type="submission" date="2021-03" db="EMBL/GenBank/DDBJ databases">
        <title>Novel species identification of genus Shewanella.</title>
        <authorList>
            <person name="Liu G."/>
            <person name="Zhang Q."/>
        </authorList>
    </citation>
    <scope>NUCLEOTIDE SEQUENCE [LARGE SCALE GENOMIC DNA]</scope>
    <source>
        <strain evidence="5 6">FJAT-51800</strain>
    </source>
</reference>
<organism evidence="5 6">
    <name type="scientific">Shewanella avicenniae</name>
    <dbReference type="NCBI Taxonomy" id="2814294"/>
    <lineage>
        <taxon>Bacteria</taxon>
        <taxon>Pseudomonadati</taxon>
        <taxon>Pseudomonadota</taxon>
        <taxon>Gammaproteobacteria</taxon>
        <taxon>Alteromonadales</taxon>
        <taxon>Shewanellaceae</taxon>
        <taxon>Shewanella</taxon>
    </lineage>
</organism>
<dbReference type="PROSITE" id="PS50887">
    <property type="entry name" value="GGDEF"/>
    <property type="match status" value="1"/>
</dbReference>
<evidence type="ECO:0000259" key="4">
    <source>
        <dbReference type="PROSITE" id="PS50887"/>
    </source>
</evidence>
<dbReference type="PANTHER" id="PTHR45138">
    <property type="entry name" value="REGULATORY COMPONENTS OF SENSORY TRANSDUCTION SYSTEM"/>
    <property type="match status" value="1"/>
</dbReference>
<gene>
    <name evidence="5" type="ORF">JYB87_06110</name>
</gene>
<dbReference type="InterPro" id="IPR000160">
    <property type="entry name" value="GGDEF_dom"/>
</dbReference>
<dbReference type="Pfam" id="PF05228">
    <property type="entry name" value="CHASE4"/>
    <property type="match status" value="1"/>
</dbReference>
<proteinExistence type="predicted"/>
<keyword evidence="6" id="KW-1185">Reference proteome</keyword>
<dbReference type="InterPro" id="IPR007892">
    <property type="entry name" value="CHASE4"/>
</dbReference>
<feature type="domain" description="GGDEF" evidence="4">
    <location>
        <begin position="395"/>
        <end position="532"/>
    </location>
</feature>
<feature type="transmembrane region" description="Helical" evidence="3">
    <location>
        <begin position="279"/>
        <end position="297"/>
    </location>
</feature>
<keyword evidence="3" id="KW-1133">Transmembrane helix</keyword>
<dbReference type="EC" id="2.7.7.65" evidence="1"/>
<evidence type="ECO:0000313" key="6">
    <source>
        <dbReference type="Proteomes" id="UP000662770"/>
    </source>
</evidence>
<evidence type="ECO:0000256" key="2">
    <source>
        <dbReference type="ARBA" id="ARBA00034247"/>
    </source>
</evidence>